<organism evidence="2 3">
    <name type="scientific">Laribacter hongkongensis</name>
    <dbReference type="NCBI Taxonomy" id="168471"/>
    <lineage>
        <taxon>Bacteria</taxon>
        <taxon>Pseudomonadati</taxon>
        <taxon>Pseudomonadota</taxon>
        <taxon>Betaproteobacteria</taxon>
        <taxon>Neisseriales</taxon>
        <taxon>Aquaspirillaceae</taxon>
        <taxon>Laribacter</taxon>
    </lineage>
</organism>
<evidence type="ECO:0000256" key="1">
    <source>
        <dbReference type="SAM" id="MobiDB-lite"/>
    </source>
</evidence>
<gene>
    <name evidence="2" type="ORF">LHGZ1_1821</name>
</gene>
<feature type="compositionally biased region" description="Polar residues" evidence="1">
    <location>
        <begin position="95"/>
        <end position="126"/>
    </location>
</feature>
<accession>A0A248LJ26</accession>
<dbReference type="AlphaFoldDB" id="A0A248LJ26"/>
<reference evidence="3" key="1">
    <citation type="submission" date="2017-06" db="EMBL/GenBank/DDBJ databases">
        <title>Whole genome sequence of Laribacter hongkongensis LHGZ1.</title>
        <authorList>
            <person name="Chen D."/>
            <person name="Wu H."/>
            <person name="Chen J."/>
        </authorList>
    </citation>
    <scope>NUCLEOTIDE SEQUENCE [LARGE SCALE GENOMIC DNA]</scope>
    <source>
        <strain evidence="3">LHGZ1</strain>
    </source>
</reference>
<dbReference type="Proteomes" id="UP000197424">
    <property type="component" value="Chromosome"/>
</dbReference>
<protein>
    <submittedName>
        <fullName evidence="2">Uncharacterized protein</fullName>
    </submittedName>
</protein>
<dbReference type="EMBL" id="CP022115">
    <property type="protein sequence ID" value="ASJ24652.1"/>
    <property type="molecule type" value="Genomic_DNA"/>
</dbReference>
<name>A0A248LJ26_9NEIS</name>
<proteinExistence type="predicted"/>
<sequence length="137" mass="14551">MPGRQGHEPVCRGIQHHASARKALPEQQLPAFTVTQADLCATLHACGPPVQSSGEPGKVGRTPQAGQHKGHTLAGGPWQVVDGKKRRDDGLWQIENGSYDESGNAGSSMTYPAWQHDQQPGRQGQKTIAFPLAGQAG</sequence>
<feature type="region of interest" description="Disordered" evidence="1">
    <location>
        <begin position="46"/>
        <end position="137"/>
    </location>
</feature>
<evidence type="ECO:0000313" key="3">
    <source>
        <dbReference type="Proteomes" id="UP000197424"/>
    </source>
</evidence>
<evidence type="ECO:0000313" key="2">
    <source>
        <dbReference type="EMBL" id="ASJ24652.1"/>
    </source>
</evidence>